<feature type="compositionally biased region" description="Low complexity" evidence="1">
    <location>
        <begin position="22"/>
        <end position="32"/>
    </location>
</feature>
<protein>
    <recommendedName>
        <fullName evidence="4">Collagen triple helix repeat protein</fullName>
    </recommendedName>
</protein>
<feature type="region of interest" description="Disordered" evidence="1">
    <location>
        <begin position="1"/>
        <end position="52"/>
    </location>
</feature>
<dbReference type="AlphaFoldDB" id="A0A0D1KYA2"/>
<dbReference type="Gene3D" id="1.20.5.320">
    <property type="entry name" value="6-Phosphogluconate Dehydrogenase, domain 3"/>
    <property type="match status" value="1"/>
</dbReference>
<evidence type="ECO:0000256" key="1">
    <source>
        <dbReference type="SAM" id="MobiDB-lite"/>
    </source>
</evidence>
<proteinExistence type="predicted"/>
<accession>A0A0D1KYA2</accession>
<dbReference type="PATRIC" id="fig|1549858.7.peg.89"/>
<name>A0A0D1KYA2_9SPHN</name>
<evidence type="ECO:0000313" key="3">
    <source>
        <dbReference type="Proteomes" id="UP000033203"/>
    </source>
</evidence>
<dbReference type="EMBL" id="JXTP01000018">
    <property type="protein sequence ID" value="KIU29294.1"/>
    <property type="molecule type" value="Genomic_DNA"/>
</dbReference>
<sequence>MADDFQASSFYGDDNEGDLRGPKGAQGDQGPQGDPGPRGEPGAPGRDGEDGKSAYDLWVAAGNIGEYDSFLQAQQGPAGKSAAYRFAGFAVQGIQPSEILMDHEIATACTIGAGFAGCVAGCTVPPAAPWVAAILRNDSPVGTLTIDVAGVATFSASAAIALLSGDTMSLVAPEGADEEIARVRVTFVAELPDLIPSNPGSIG</sequence>
<gene>
    <name evidence="2" type="ORF">SR41_04605</name>
</gene>
<evidence type="ECO:0000313" key="2">
    <source>
        <dbReference type="EMBL" id="KIU29294.1"/>
    </source>
</evidence>
<reference evidence="2 3" key="1">
    <citation type="submission" date="2015-01" db="EMBL/GenBank/DDBJ databases">
        <title>Genome of Sphingomonas taxi strain 30a.</title>
        <authorList>
            <person name="Eevers N."/>
            <person name="Van Hamme J."/>
            <person name="Bottos E."/>
            <person name="Weyens N."/>
            <person name="Vangronsveld J."/>
        </authorList>
    </citation>
    <scope>NUCLEOTIDE SEQUENCE [LARGE SCALE GENOMIC DNA]</scope>
    <source>
        <strain evidence="2 3">30a</strain>
    </source>
</reference>
<dbReference type="Proteomes" id="UP000033203">
    <property type="component" value="Unassembled WGS sequence"/>
</dbReference>
<organism evidence="2 3">
    <name type="scientific">Sphingomonas melonis</name>
    <dbReference type="NCBI Taxonomy" id="152682"/>
    <lineage>
        <taxon>Bacteria</taxon>
        <taxon>Pseudomonadati</taxon>
        <taxon>Pseudomonadota</taxon>
        <taxon>Alphaproteobacteria</taxon>
        <taxon>Sphingomonadales</taxon>
        <taxon>Sphingomonadaceae</taxon>
        <taxon>Sphingomonas</taxon>
    </lineage>
</organism>
<comment type="caution">
    <text evidence="2">The sequence shown here is derived from an EMBL/GenBank/DDBJ whole genome shotgun (WGS) entry which is preliminary data.</text>
</comment>
<evidence type="ECO:0008006" key="4">
    <source>
        <dbReference type="Google" id="ProtNLM"/>
    </source>
</evidence>